<evidence type="ECO:0008006" key="5">
    <source>
        <dbReference type="Google" id="ProtNLM"/>
    </source>
</evidence>
<feature type="chain" id="PRO_5041348293" description="Outer membrane protein beta-barrel domain-containing protein" evidence="1">
    <location>
        <begin position="20"/>
        <end position="210"/>
    </location>
</feature>
<name>A0AA49JWP4_9BACT</name>
<protein>
    <recommendedName>
        <fullName evidence="5">Outer membrane protein beta-barrel domain-containing protein</fullName>
    </recommendedName>
</protein>
<dbReference type="Proteomes" id="UP001229955">
    <property type="component" value="Chromosome"/>
</dbReference>
<dbReference type="EMBL" id="CP130613">
    <property type="protein sequence ID" value="WKW16461.1"/>
    <property type="molecule type" value="Genomic_DNA"/>
</dbReference>
<dbReference type="RefSeq" id="WP_367886393.1">
    <property type="nucleotide sequence ID" value="NZ_CP130612.1"/>
</dbReference>
<dbReference type="AlphaFoldDB" id="A0AA49JWP4"/>
<organism evidence="2">
    <name type="scientific">Pseudogemmatithrix spongiicola</name>
    <dbReference type="NCBI Taxonomy" id="3062599"/>
    <lineage>
        <taxon>Bacteria</taxon>
        <taxon>Pseudomonadati</taxon>
        <taxon>Gemmatimonadota</taxon>
        <taxon>Gemmatimonadia</taxon>
        <taxon>Gemmatimonadales</taxon>
        <taxon>Gemmatimonadaceae</taxon>
        <taxon>Pseudogemmatithrix</taxon>
    </lineage>
</organism>
<sequence length="210" mass="22544">MNLRLPLFALLVASPLAVAEAQNCVGSFALPPAGKGNFYVAAQVDQADFADAVGGRVGYVLSNKKTGAFGLHLGARTWTNDIDVESQYIDLQFFTGFPGKSAFSRSTCLVFGLDGDVSEDGNSAIDTYYALSFGHDFVLGSVAVVPFATLGFNGYTDDFMDDYEYSGLSELGLGLRIGSRLTATLSSRTIYSDFERTLTRLVVSYPFGAR</sequence>
<evidence type="ECO:0000313" key="4">
    <source>
        <dbReference type="Proteomes" id="UP001229955"/>
    </source>
</evidence>
<keyword evidence="1" id="KW-0732">Signal</keyword>
<evidence type="ECO:0000313" key="2">
    <source>
        <dbReference type="EMBL" id="WKW13555.1"/>
    </source>
</evidence>
<accession>A0AA49K2L0</accession>
<dbReference type="EMBL" id="CP130612">
    <property type="protein sequence ID" value="WKW13555.1"/>
    <property type="molecule type" value="Genomic_DNA"/>
</dbReference>
<accession>A0AA49JWP4</accession>
<keyword evidence="4" id="KW-1185">Reference proteome</keyword>
<evidence type="ECO:0000256" key="1">
    <source>
        <dbReference type="SAM" id="SignalP"/>
    </source>
</evidence>
<evidence type="ECO:0000313" key="3">
    <source>
        <dbReference type="EMBL" id="WKW16461.1"/>
    </source>
</evidence>
<reference evidence="2" key="1">
    <citation type="submission" date="2023-07" db="EMBL/GenBank/DDBJ databases">
        <authorList>
            <person name="Haufschild T."/>
            <person name="Kallscheuer N."/>
            <person name="Hammer J."/>
            <person name="Kohn T."/>
            <person name="Kabuu M."/>
            <person name="Jogler M."/>
            <person name="Wohfarth N."/>
            <person name="Heuer A."/>
            <person name="Rohde M."/>
            <person name="van Teeseling M.C.F."/>
            <person name="Jogler C."/>
        </authorList>
    </citation>
    <scope>NUCLEOTIDE SEQUENCE</scope>
    <source>
        <strain evidence="2">Strain 138</strain>
        <strain evidence="3">Strain 318</strain>
    </source>
</reference>
<proteinExistence type="predicted"/>
<dbReference type="KEGG" id="pspc:Strain318_002877"/>
<gene>
    <name evidence="2" type="ORF">Strain138_002879</name>
    <name evidence="3" type="ORF">Strain318_002877</name>
</gene>
<feature type="signal peptide" evidence="1">
    <location>
        <begin position="1"/>
        <end position="19"/>
    </location>
</feature>